<reference evidence="2" key="1">
    <citation type="submission" date="2014-09" db="EMBL/GenBank/DDBJ databases">
        <authorList>
            <person name="Magalhaes I.L.F."/>
            <person name="Oliveira U."/>
            <person name="Santos F.R."/>
            <person name="Vidigal T.H.D.A."/>
            <person name="Brescovit A.D."/>
            <person name="Santos A.J."/>
        </authorList>
    </citation>
    <scope>NUCLEOTIDE SEQUENCE</scope>
    <source>
        <tissue evidence="2">Shoot tissue taken approximately 20 cm above the soil surface</tissue>
    </source>
</reference>
<sequence length="64" mass="7203">MPPRCWTPKESKSWPASFLVSRCRVRPAEPAIPGWFGPLTARSDRIDTTGPHQGARQIAARFKK</sequence>
<evidence type="ECO:0000313" key="2">
    <source>
        <dbReference type="EMBL" id="JAD64234.1"/>
    </source>
</evidence>
<name>A0A0A9BJT8_ARUDO</name>
<reference evidence="2" key="2">
    <citation type="journal article" date="2015" name="Data Brief">
        <title>Shoot transcriptome of the giant reed, Arundo donax.</title>
        <authorList>
            <person name="Barrero R.A."/>
            <person name="Guerrero F.D."/>
            <person name="Moolhuijzen P."/>
            <person name="Goolsby J.A."/>
            <person name="Tidwell J."/>
            <person name="Bellgard S.E."/>
            <person name="Bellgard M.I."/>
        </authorList>
    </citation>
    <scope>NUCLEOTIDE SEQUENCE</scope>
    <source>
        <tissue evidence="2">Shoot tissue taken approximately 20 cm above the soil surface</tissue>
    </source>
</reference>
<organism evidence="2">
    <name type="scientific">Arundo donax</name>
    <name type="common">Giant reed</name>
    <name type="synonym">Donax arundinaceus</name>
    <dbReference type="NCBI Taxonomy" id="35708"/>
    <lineage>
        <taxon>Eukaryota</taxon>
        <taxon>Viridiplantae</taxon>
        <taxon>Streptophyta</taxon>
        <taxon>Embryophyta</taxon>
        <taxon>Tracheophyta</taxon>
        <taxon>Spermatophyta</taxon>
        <taxon>Magnoliopsida</taxon>
        <taxon>Liliopsida</taxon>
        <taxon>Poales</taxon>
        <taxon>Poaceae</taxon>
        <taxon>PACMAD clade</taxon>
        <taxon>Arundinoideae</taxon>
        <taxon>Arundineae</taxon>
        <taxon>Arundo</taxon>
    </lineage>
</organism>
<dbReference type="EMBL" id="GBRH01233661">
    <property type="protein sequence ID" value="JAD64234.1"/>
    <property type="molecule type" value="Transcribed_RNA"/>
</dbReference>
<evidence type="ECO:0000256" key="1">
    <source>
        <dbReference type="SAM" id="MobiDB-lite"/>
    </source>
</evidence>
<dbReference type="AlphaFoldDB" id="A0A0A9BJT8"/>
<protein>
    <submittedName>
        <fullName evidence="2">Uncharacterized protein</fullName>
    </submittedName>
</protein>
<proteinExistence type="predicted"/>
<feature type="region of interest" description="Disordered" evidence="1">
    <location>
        <begin position="43"/>
        <end position="64"/>
    </location>
</feature>
<accession>A0A0A9BJT8</accession>